<accession>A0AAP2UQW4</accession>
<organism evidence="2 3">
    <name type="scientific">Clostridium innocuum</name>
    <dbReference type="NCBI Taxonomy" id="1522"/>
    <lineage>
        <taxon>Bacteria</taxon>
        <taxon>Bacillati</taxon>
        <taxon>Bacillota</taxon>
        <taxon>Clostridia</taxon>
        <taxon>Eubacteriales</taxon>
        <taxon>Clostridiaceae</taxon>
        <taxon>Clostridium</taxon>
    </lineage>
</organism>
<feature type="transmembrane region" description="Helical" evidence="1">
    <location>
        <begin position="89"/>
        <end position="117"/>
    </location>
</feature>
<name>A0AAP2UQW4_CLOIN</name>
<sequence>MSVILENIYLKFAYFKEDNYIKKISKIVMTFILTSALYTCVLPTSIVHATEFPVAFRASNPYPEHSWINLGTITLDSVTINNAIDVRSVFLTVLGGIVGSNFGAIGATLVSSVSALVNKGHTKFYIRLTQYVSTDYQWHYYSYTVYEDAKCTKKVGSYTSQKWKDRYARKLMELGLSMLSLS</sequence>
<comment type="caution">
    <text evidence="2">The sequence shown here is derived from an EMBL/GenBank/DDBJ whole genome shotgun (WGS) entry which is preliminary data.</text>
</comment>
<dbReference type="EMBL" id="JAKTMA010000033">
    <property type="protein sequence ID" value="MCR0234483.1"/>
    <property type="molecule type" value="Genomic_DNA"/>
</dbReference>
<gene>
    <name evidence="2" type="ORF">MKC95_17065</name>
</gene>
<keyword evidence="1" id="KW-0472">Membrane</keyword>
<evidence type="ECO:0000313" key="2">
    <source>
        <dbReference type="EMBL" id="MCR0234483.1"/>
    </source>
</evidence>
<evidence type="ECO:0000313" key="3">
    <source>
        <dbReference type="Proteomes" id="UP001203972"/>
    </source>
</evidence>
<keyword evidence="1" id="KW-1133">Transmembrane helix</keyword>
<dbReference type="RefSeq" id="WP_008819649.1">
    <property type="nucleotide sequence ID" value="NZ_AP025565.1"/>
</dbReference>
<evidence type="ECO:0000256" key="1">
    <source>
        <dbReference type="SAM" id="Phobius"/>
    </source>
</evidence>
<proteinExistence type="predicted"/>
<keyword evidence="1" id="KW-0812">Transmembrane</keyword>
<dbReference type="AlphaFoldDB" id="A0AAP2UQW4"/>
<protein>
    <submittedName>
        <fullName evidence="2">Uncharacterized protein</fullName>
    </submittedName>
</protein>
<dbReference type="Proteomes" id="UP001203972">
    <property type="component" value="Unassembled WGS sequence"/>
</dbReference>
<feature type="transmembrane region" description="Helical" evidence="1">
    <location>
        <begin position="27"/>
        <end position="47"/>
    </location>
</feature>
<reference evidence="2" key="1">
    <citation type="journal article" date="2022" name="Clin. Infect. Dis.">
        <title>Association between Clostridium innocuum and antibiotic-associated diarrhea in adults and children: A cross-sectional study and comparative genomics analysis.</title>
        <authorList>
            <person name="Cherny K.E."/>
            <person name="Muscat E.B."/>
            <person name="Balaji A."/>
            <person name="Mukherjee J."/>
            <person name="Ozer E.A."/>
            <person name="Angarone M.P."/>
            <person name="Hauser A.R."/>
            <person name="Sichel J.S."/>
            <person name="Amponsah E."/>
            <person name="Kociolek L.K."/>
        </authorList>
    </citation>
    <scope>NUCLEOTIDE SEQUENCE</scope>
    <source>
        <strain evidence="2">NU1-AC-029v</strain>
    </source>
</reference>